<dbReference type="AlphaFoldDB" id="A0A1M7TEA0"/>
<evidence type="ECO:0000256" key="9">
    <source>
        <dbReference type="ARBA" id="ARBA00022989"/>
    </source>
</evidence>
<evidence type="ECO:0000256" key="6">
    <source>
        <dbReference type="ARBA" id="ARBA00022692"/>
    </source>
</evidence>
<dbReference type="RefSeq" id="WP_072817320.1">
    <property type="nucleotide sequence ID" value="NZ_LT670849.1"/>
</dbReference>
<reference evidence="16" key="1">
    <citation type="submission" date="2016-11" db="EMBL/GenBank/DDBJ databases">
        <authorList>
            <person name="Varghese N."/>
            <person name="Submissions S."/>
        </authorList>
    </citation>
    <scope>NUCLEOTIDE SEQUENCE [LARGE SCALE GENOMIC DNA]</scope>
    <source>
        <strain evidence="16">GAS401</strain>
    </source>
</reference>
<accession>A0A1M7TEA0</accession>
<keyword evidence="7" id="KW-0479">Metal-binding</keyword>
<evidence type="ECO:0000256" key="3">
    <source>
        <dbReference type="ARBA" id="ARBA00022448"/>
    </source>
</evidence>
<dbReference type="PANTHER" id="PTHR30529:SF6">
    <property type="entry name" value="BLL0291 PROTEIN"/>
    <property type="match status" value="1"/>
</dbReference>
<comment type="cofactor">
    <cofactor evidence="1">
        <name>heme b</name>
        <dbReference type="ChEBI" id="CHEBI:60344"/>
    </cofactor>
</comment>
<dbReference type="Proteomes" id="UP000184096">
    <property type="component" value="Chromosome I"/>
</dbReference>
<protein>
    <submittedName>
        <fullName evidence="15">Cytochrome b561</fullName>
    </submittedName>
</protein>
<dbReference type="Pfam" id="PF01292">
    <property type="entry name" value="Ni_hydr_CYTB"/>
    <property type="match status" value="1"/>
</dbReference>
<keyword evidence="11 13" id="KW-0472">Membrane</keyword>
<name>A0A1M7TEA0_9BRAD</name>
<dbReference type="OrthoDB" id="1247465at2"/>
<dbReference type="SUPFAM" id="SSF81342">
    <property type="entry name" value="Transmembrane di-heme cytochromes"/>
    <property type="match status" value="1"/>
</dbReference>
<keyword evidence="8" id="KW-0249">Electron transport</keyword>
<evidence type="ECO:0000256" key="4">
    <source>
        <dbReference type="ARBA" id="ARBA00022475"/>
    </source>
</evidence>
<dbReference type="GO" id="GO:0005886">
    <property type="term" value="C:plasma membrane"/>
    <property type="evidence" value="ECO:0007669"/>
    <property type="project" value="UniProtKB-SubCell"/>
</dbReference>
<organism evidence="15 16">
    <name type="scientific">Bradyrhizobium erythrophlei</name>
    <dbReference type="NCBI Taxonomy" id="1437360"/>
    <lineage>
        <taxon>Bacteria</taxon>
        <taxon>Pseudomonadati</taxon>
        <taxon>Pseudomonadota</taxon>
        <taxon>Alphaproteobacteria</taxon>
        <taxon>Hyphomicrobiales</taxon>
        <taxon>Nitrobacteraceae</taxon>
        <taxon>Bradyrhizobium</taxon>
    </lineage>
</organism>
<dbReference type="InterPro" id="IPR011577">
    <property type="entry name" value="Cyt_b561_bac/Ni-Hgenase"/>
</dbReference>
<evidence type="ECO:0000256" key="12">
    <source>
        <dbReference type="ARBA" id="ARBA00037975"/>
    </source>
</evidence>
<comment type="subcellular location">
    <subcellularLocation>
        <location evidence="2">Cell membrane</location>
        <topology evidence="2">Multi-pass membrane protein</topology>
    </subcellularLocation>
</comment>
<evidence type="ECO:0000256" key="8">
    <source>
        <dbReference type="ARBA" id="ARBA00022982"/>
    </source>
</evidence>
<feature type="transmembrane region" description="Helical" evidence="13">
    <location>
        <begin position="91"/>
        <end position="123"/>
    </location>
</feature>
<dbReference type="GO" id="GO:0009055">
    <property type="term" value="F:electron transfer activity"/>
    <property type="evidence" value="ECO:0007669"/>
    <property type="project" value="InterPro"/>
</dbReference>
<keyword evidence="3" id="KW-0813">Transport</keyword>
<keyword evidence="16" id="KW-1185">Reference proteome</keyword>
<feature type="transmembrane region" description="Helical" evidence="13">
    <location>
        <begin position="143"/>
        <end position="165"/>
    </location>
</feature>
<gene>
    <name evidence="15" type="ORF">SAMN05444170_1486</name>
</gene>
<evidence type="ECO:0000259" key="14">
    <source>
        <dbReference type="Pfam" id="PF01292"/>
    </source>
</evidence>
<evidence type="ECO:0000256" key="5">
    <source>
        <dbReference type="ARBA" id="ARBA00022617"/>
    </source>
</evidence>
<keyword evidence="10" id="KW-0408">Iron</keyword>
<evidence type="ECO:0000256" key="7">
    <source>
        <dbReference type="ARBA" id="ARBA00022723"/>
    </source>
</evidence>
<dbReference type="InterPro" id="IPR052168">
    <property type="entry name" value="Cytochrome_b561_oxidase"/>
</dbReference>
<comment type="similarity">
    <text evidence="12">Belongs to the cytochrome b561 family.</text>
</comment>
<dbReference type="EMBL" id="LT670849">
    <property type="protein sequence ID" value="SHN69055.1"/>
    <property type="molecule type" value="Genomic_DNA"/>
</dbReference>
<evidence type="ECO:0000256" key="2">
    <source>
        <dbReference type="ARBA" id="ARBA00004651"/>
    </source>
</evidence>
<evidence type="ECO:0000313" key="15">
    <source>
        <dbReference type="EMBL" id="SHN69055.1"/>
    </source>
</evidence>
<dbReference type="InterPro" id="IPR016174">
    <property type="entry name" value="Di-haem_cyt_TM"/>
</dbReference>
<keyword evidence="4" id="KW-1003">Cell membrane</keyword>
<dbReference type="GO" id="GO:0022904">
    <property type="term" value="P:respiratory electron transport chain"/>
    <property type="evidence" value="ECO:0007669"/>
    <property type="project" value="InterPro"/>
</dbReference>
<evidence type="ECO:0000256" key="1">
    <source>
        <dbReference type="ARBA" id="ARBA00001970"/>
    </source>
</evidence>
<proteinExistence type="inferred from homology"/>
<evidence type="ECO:0000256" key="10">
    <source>
        <dbReference type="ARBA" id="ARBA00023004"/>
    </source>
</evidence>
<evidence type="ECO:0000256" key="11">
    <source>
        <dbReference type="ARBA" id="ARBA00023136"/>
    </source>
</evidence>
<keyword evidence="9 13" id="KW-1133">Transmembrane helix</keyword>
<keyword evidence="5" id="KW-0349">Heme</keyword>
<evidence type="ECO:0000256" key="13">
    <source>
        <dbReference type="SAM" id="Phobius"/>
    </source>
</evidence>
<sequence>MTAHPHSFSFLQRTLHWLMAILVLAMLFIGVTMVSTLRPRFLTLLAIHKPLGIAILVLALLRLGVRLRRGAPPLPAELPSTQIVAAKLSHLVLYALLVAMPLIGWAMLSAGGYPIVMFGSFHLPAILPQNDHLYALLRTAHTLFAYAFFATILLHVAAALFHAWIRRDGVFRTMTGRGIRG</sequence>
<dbReference type="GO" id="GO:0046872">
    <property type="term" value="F:metal ion binding"/>
    <property type="evidence" value="ECO:0007669"/>
    <property type="project" value="UniProtKB-KW"/>
</dbReference>
<keyword evidence="6 13" id="KW-0812">Transmembrane</keyword>
<dbReference type="GO" id="GO:0020037">
    <property type="term" value="F:heme binding"/>
    <property type="evidence" value="ECO:0007669"/>
    <property type="project" value="TreeGrafter"/>
</dbReference>
<evidence type="ECO:0000313" key="16">
    <source>
        <dbReference type="Proteomes" id="UP000184096"/>
    </source>
</evidence>
<feature type="domain" description="Cytochrome b561 bacterial/Ni-hydrogenase" evidence="14">
    <location>
        <begin position="8"/>
        <end position="176"/>
    </location>
</feature>
<feature type="transmembrane region" description="Helical" evidence="13">
    <location>
        <begin position="15"/>
        <end position="35"/>
    </location>
</feature>
<dbReference type="PANTHER" id="PTHR30529">
    <property type="entry name" value="CYTOCHROME B561"/>
    <property type="match status" value="1"/>
</dbReference>